<dbReference type="AlphaFoldDB" id="A0A8X6R8M0"/>
<comment type="caution">
    <text evidence="1">The sequence shown here is derived from an EMBL/GenBank/DDBJ whole genome shotgun (WGS) entry which is preliminary data.</text>
</comment>
<dbReference type="Proteomes" id="UP000887013">
    <property type="component" value="Unassembled WGS sequence"/>
</dbReference>
<reference evidence="1" key="1">
    <citation type="submission" date="2020-08" db="EMBL/GenBank/DDBJ databases">
        <title>Multicomponent nature underlies the extraordinary mechanical properties of spider dragline silk.</title>
        <authorList>
            <person name="Kono N."/>
            <person name="Nakamura H."/>
            <person name="Mori M."/>
            <person name="Yoshida Y."/>
            <person name="Ohtoshi R."/>
            <person name="Malay A.D."/>
            <person name="Moran D.A.P."/>
            <person name="Tomita M."/>
            <person name="Numata K."/>
            <person name="Arakawa K."/>
        </authorList>
    </citation>
    <scope>NUCLEOTIDE SEQUENCE</scope>
</reference>
<sequence length="53" mass="6279">MFFFLFWKGGKSLDGELAESQFRTCYPDKKQKCDVESADSLPWDTTIRFFLFT</sequence>
<proteinExistence type="predicted"/>
<organism evidence="1 2">
    <name type="scientific">Nephila pilipes</name>
    <name type="common">Giant wood spider</name>
    <name type="synonym">Nephila maculata</name>
    <dbReference type="NCBI Taxonomy" id="299642"/>
    <lineage>
        <taxon>Eukaryota</taxon>
        <taxon>Metazoa</taxon>
        <taxon>Ecdysozoa</taxon>
        <taxon>Arthropoda</taxon>
        <taxon>Chelicerata</taxon>
        <taxon>Arachnida</taxon>
        <taxon>Araneae</taxon>
        <taxon>Araneomorphae</taxon>
        <taxon>Entelegynae</taxon>
        <taxon>Araneoidea</taxon>
        <taxon>Nephilidae</taxon>
        <taxon>Nephila</taxon>
    </lineage>
</organism>
<feature type="non-terminal residue" evidence="1">
    <location>
        <position position="1"/>
    </location>
</feature>
<evidence type="ECO:0000313" key="1">
    <source>
        <dbReference type="EMBL" id="GFU61942.1"/>
    </source>
</evidence>
<name>A0A8X6R8M0_NEPPI</name>
<keyword evidence="2" id="KW-1185">Reference proteome</keyword>
<protein>
    <submittedName>
        <fullName evidence="1">Uncharacterized protein</fullName>
    </submittedName>
</protein>
<accession>A0A8X6R8M0</accession>
<evidence type="ECO:0000313" key="2">
    <source>
        <dbReference type="Proteomes" id="UP000887013"/>
    </source>
</evidence>
<dbReference type="EMBL" id="BMAW01040996">
    <property type="protein sequence ID" value="GFU61942.1"/>
    <property type="molecule type" value="Genomic_DNA"/>
</dbReference>
<gene>
    <name evidence="1" type="ORF">NPIL_260791</name>
</gene>